<name>A0A2Z6GBW1_9PROT</name>
<dbReference type="EMBL" id="AP018738">
    <property type="protein sequence ID" value="BBE50956.1"/>
    <property type="molecule type" value="Genomic_DNA"/>
</dbReference>
<sequence>MYLEDSDYQTVWQLAHSWAKQTESTSGDVSAEVRRNIHRILIAIRNDIISVRTPTGILFADDSTLTFFLEFRHYLKFRKLLLQSKFEVGYLEKLYVWRPEVIRWCNNHQLSIPHIWQDEVDNPDDTDPEAHWYHQLTPRRKRIAGALFIAQRLWDEDQLLDYLDVYNHPDMIRFDKPRSFNTLESFKEWAKNIAPVKARTGGKRSKSM</sequence>
<protein>
    <submittedName>
        <fullName evidence="1">Uncharacterized protein</fullName>
    </submittedName>
</protein>
<evidence type="ECO:0000313" key="1">
    <source>
        <dbReference type="EMBL" id="BBE50956.1"/>
    </source>
</evidence>
<gene>
    <name evidence="1" type="ORF">OYT1_ch1399</name>
</gene>
<keyword evidence="2" id="KW-1185">Reference proteome</keyword>
<evidence type="ECO:0000313" key="2">
    <source>
        <dbReference type="Proteomes" id="UP000033070"/>
    </source>
</evidence>
<dbReference type="OrthoDB" id="8546979at2"/>
<dbReference type="STRING" id="1188319.OYT1_02059"/>
<proteinExistence type="predicted"/>
<dbReference type="Proteomes" id="UP000033070">
    <property type="component" value="Chromosome"/>
</dbReference>
<dbReference type="KEGG" id="fam:OYT1_ch1399"/>
<accession>A0A2Z6GBW1</accession>
<organism evidence="1 2">
    <name type="scientific">Ferriphaselus amnicola</name>
    <dbReference type="NCBI Taxonomy" id="1188319"/>
    <lineage>
        <taxon>Bacteria</taxon>
        <taxon>Pseudomonadati</taxon>
        <taxon>Pseudomonadota</taxon>
        <taxon>Betaproteobacteria</taxon>
        <taxon>Nitrosomonadales</taxon>
        <taxon>Gallionellaceae</taxon>
        <taxon>Ferriphaselus</taxon>
    </lineage>
</organism>
<reference evidence="1 2" key="1">
    <citation type="submission" date="2018-06" db="EMBL/GenBank/DDBJ databases">
        <title>OYT1 Genome Sequencing.</title>
        <authorList>
            <person name="Kato S."/>
            <person name="Itoh T."/>
            <person name="Ohkuma M."/>
        </authorList>
    </citation>
    <scope>NUCLEOTIDE SEQUENCE [LARGE SCALE GENOMIC DNA]</scope>
    <source>
        <strain evidence="1 2">OYT1</strain>
    </source>
</reference>
<dbReference type="AlphaFoldDB" id="A0A2Z6GBW1"/>